<dbReference type="EMBL" id="MFZO01000019">
    <property type="protein sequence ID" value="OGK25038.1"/>
    <property type="molecule type" value="Genomic_DNA"/>
</dbReference>
<proteinExistence type="predicted"/>
<reference evidence="2 3" key="1">
    <citation type="journal article" date="2016" name="Nat. Commun.">
        <title>Thousands of microbial genomes shed light on interconnected biogeochemical processes in an aquifer system.</title>
        <authorList>
            <person name="Anantharaman K."/>
            <person name="Brown C.T."/>
            <person name="Hug L.A."/>
            <person name="Sharon I."/>
            <person name="Castelle C.J."/>
            <person name="Probst A.J."/>
            <person name="Thomas B.C."/>
            <person name="Singh A."/>
            <person name="Wilkins M.J."/>
            <person name="Karaoz U."/>
            <person name="Brodie E.L."/>
            <person name="Williams K.H."/>
            <person name="Hubbard S.S."/>
            <person name="Banfield J.F."/>
        </authorList>
    </citation>
    <scope>NUCLEOTIDE SEQUENCE [LARGE SCALE GENOMIC DNA]</scope>
</reference>
<organism evidence="2 3">
    <name type="scientific">Candidatus Roizmanbacteria bacterium RIFCSPHIGHO2_02_FULL_38_11</name>
    <dbReference type="NCBI Taxonomy" id="1802039"/>
    <lineage>
        <taxon>Bacteria</taxon>
        <taxon>Candidatus Roizmaniibacteriota</taxon>
    </lineage>
</organism>
<evidence type="ECO:0000313" key="2">
    <source>
        <dbReference type="EMBL" id="OGK25038.1"/>
    </source>
</evidence>
<dbReference type="AlphaFoldDB" id="A0A1F7H1S2"/>
<gene>
    <name evidence="2" type="ORF">A3C25_03200</name>
</gene>
<keyword evidence="1" id="KW-0812">Transmembrane</keyword>
<name>A0A1F7H1S2_9BACT</name>
<accession>A0A1F7H1S2</accession>
<protein>
    <submittedName>
        <fullName evidence="2">Uncharacterized protein</fullName>
    </submittedName>
</protein>
<keyword evidence="1" id="KW-1133">Transmembrane helix</keyword>
<comment type="caution">
    <text evidence="2">The sequence shown here is derived from an EMBL/GenBank/DDBJ whole genome shotgun (WGS) entry which is preliminary data.</text>
</comment>
<keyword evidence="1" id="KW-0472">Membrane</keyword>
<feature type="transmembrane region" description="Helical" evidence="1">
    <location>
        <begin position="44"/>
        <end position="64"/>
    </location>
</feature>
<dbReference type="Proteomes" id="UP000177913">
    <property type="component" value="Unassembled WGS sequence"/>
</dbReference>
<sequence length="71" mass="8361">MLYSFYMQGLTFEQDCLIGARSFLDTWVCKHPLPFLVGLAYEGILLQVTILVAFIFLFVSYIIYRKVFKIR</sequence>
<evidence type="ECO:0000256" key="1">
    <source>
        <dbReference type="SAM" id="Phobius"/>
    </source>
</evidence>
<evidence type="ECO:0000313" key="3">
    <source>
        <dbReference type="Proteomes" id="UP000177913"/>
    </source>
</evidence>